<organism evidence="1 2">
    <name type="scientific">Pseudomonas fluorescens</name>
    <dbReference type="NCBI Taxonomy" id="294"/>
    <lineage>
        <taxon>Bacteria</taxon>
        <taxon>Pseudomonadati</taxon>
        <taxon>Pseudomonadota</taxon>
        <taxon>Gammaproteobacteria</taxon>
        <taxon>Pseudomonadales</taxon>
        <taxon>Pseudomonadaceae</taxon>
        <taxon>Pseudomonas</taxon>
    </lineage>
</organism>
<evidence type="ECO:0000313" key="1">
    <source>
        <dbReference type="EMBL" id="VVO12968.1"/>
    </source>
</evidence>
<protein>
    <submittedName>
        <fullName evidence="1">Uncharacterized protein</fullName>
    </submittedName>
</protein>
<evidence type="ECO:0000313" key="2">
    <source>
        <dbReference type="Proteomes" id="UP000409037"/>
    </source>
</evidence>
<dbReference type="OrthoDB" id="7029451at2"/>
<name>A0A5E7U3E0_PSEFL</name>
<gene>
    <name evidence="1" type="ORF">PS833_03578</name>
</gene>
<sequence length="78" mass="9215">MTRKILTDTDLDRDDEMARNTELFFEADRLDAIAYKILDEVCDRPLALAKFTEAKARADTKRIEAYQDWMRIQGQMKK</sequence>
<dbReference type="EMBL" id="CABVHU010000009">
    <property type="protein sequence ID" value="VVO12968.1"/>
    <property type="molecule type" value="Genomic_DNA"/>
</dbReference>
<dbReference type="Proteomes" id="UP000409037">
    <property type="component" value="Unassembled WGS sequence"/>
</dbReference>
<reference evidence="1 2" key="1">
    <citation type="submission" date="2019-09" db="EMBL/GenBank/DDBJ databases">
        <authorList>
            <person name="Chandra G."/>
            <person name="Truman W A."/>
        </authorList>
    </citation>
    <scope>NUCLEOTIDE SEQUENCE [LARGE SCALE GENOMIC DNA]</scope>
    <source>
        <strain evidence="1">PS833</strain>
    </source>
</reference>
<dbReference type="RefSeq" id="WP_150799023.1">
    <property type="nucleotide sequence ID" value="NZ_CABVHU010000009.1"/>
</dbReference>
<dbReference type="AlphaFoldDB" id="A0A5E7U3E0"/>
<proteinExistence type="predicted"/>
<accession>A0A5E7U3E0</accession>